<dbReference type="SUPFAM" id="SSF53697">
    <property type="entry name" value="SIS domain"/>
    <property type="match status" value="1"/>
</dbReference>
<protein>
    <submittedName>
        <fullName evidence="2">Transcriptional regulator</fullName>
    </submittedName>
</protein>
<sequence>MSMTLTDRRSLMALLDAEIPTLSGAQRRLALYLREHPEQVSFMTTTDFAQAASTSQSSVTRFALRLGFDSYADFSKVLSDVVLHEIHNKAPTERFREQEGSSHFMDFIAQEMNHLRGLADLLASPEFGRSVPQLALSRRVIVVGFAAAASIAEHASLYLSRLHPHVHCVTTLEAGVMTHLTHWSAQDTALLFTVPRLTTDTVRFSELLKQRDVPVILIADPAALIAPDQVKETLIVPVTLGLTTAVPSAMLMFASLLVDAVALQRARQTSEALQTFEELSATGRLFVEHRGSAEASWEEHLRTLRQAPDEMT</sequence>
<dbReference type="Pfam" id="PF01380">
    <property type="entry name" value="SIS"/>
    <property type="match status" value="1"/>
</dbReference>
<evidence type="ECO:0000313" key="2">
    <source>
        <dbReference type="EMBL" id="GGM22138.1"/>
    </source>
</evidence>
<reference evidence="3" key="1">
    <citation type="journal article" date="2019" name="Int. J. Syst. Evol. Microbiol.">
        <title>The Global Catalogue of Microorganisms (GCM) 10K type strain sequencing project: providing services to taxonomists for standard genome sequencing and annotation.</title>
        <authorList>
            <consortium name="The Broad Institute Genomics Platform"/>
            <consortium name="The Broad Institute Genome Sequencing Center for Infectious Disease"/>
            <person name="Wu L."/>
            <person name="Ma J."/>
        </authorList>
    </citation>
    <scope>NUCLEOTIDE SEQUENCE [LARGE SCALE GENOMIC DNA]</scope>
    <source>
        <strain evidence="3">JCM 15443</strain>
    </source>
</reference>
<dbReference type="InterPro" id="IPR046348">
    <property type="entry name" value="SIS_dom_sf"/>
</dbReference>
<proteinExistence type="predicted"/>
<dbReference type="Gene3D" id="1.10.10.10">
    <property type="entry name" value="Winged helix-like DNA-binding domain superfamily/Winged helix DNA-binding domain"/>
    <property type="match status" value="1"/>
</dbReference>
<name>A0ABQ2GZU0_9DEIO</name>
<gene>
    <name evidence="2" type="ORF">GCM10010841_32510</name>
</gene>
<accession>A0ABQ2GZU0</accession>
<dbReference type="PROSITE" id="PS51071">
    <property type="entry name" value="HTH_RPIR"/>
    <property type="match status" value="1"/>
</dbReference>
<feature type="domain" description="HTH rpiR-type" evidence="1">
    <location>
        <begin position="9"/>
        <end position="85"/>
    </location>
</feature>
<keyword evidence="3" id="KW-1185">Reference proteome</keyword>
<dbReference type="InterPro" id="IPR000281">
    <property type="entry name" value="HTH_RpiR"/>
</dbReference>
<dbReference type="SUPFAM" id="SSF46689">
    <property type="entry name" value="Homeodomain-like"/>
    <property type="match status" value="1"/>
</dbReference>
<dbReference type="PANTHER" id="PTHR30514">
    <property type="entry name" value="GLUCOKINASE"/>
    <property type="match status" value="1"/>
</dbReference>
<comment type="caution">
    <text evidence="2">The sequence shown here is derived from an EMBL/GenBank/DDBJ whole genome shotgun (WGS) entry which is preliminary data.</text>
</comment>
<dbReference type="PANTHER" id="PTHR30514:SF18">
    <property type="entry name" value="RPIR-FAMILY TRANSCRIPTIONAL REGULATOR"/>
    <property type="match status" value="1"/>
</dbReference>
<evidence type="ECO:0000259" key="1">
    <source>
        <dbReference type="PROSITE" id="PS51071"/>
    </source>
</evidence>
<dbReference type="InterPro" id="IPR001347">
    <property type="entry name" value="SIS_dom"/>
</dbReference>
<dbReference type="InterPro" id="IPR036388">
    <property type="entry name" value="WH-like_DNA-bd_sf"/>
</dbReference>
<evidence type="ECO:0000313" key="3">
    <source>
        <dbReference type="Proteomes" id="UP000661918"/>
    </source>
</evidence>
<dbReference type="Proteomes" id="UP000661918">
    <property type="component" value="Unassembled WGS sequence"/>
</dbReference>
<organism evidence="2 3">
    <name type="scientific">Deinococcus aerophilus</name>
    <dbReference type="NCBI Taxonomy" id="522488"/>
    <lineage>
        <taxon>Bacteria</taxon>
        <taxon>Thermotogati</taxon>
        <taxon>Deinococcota</taxon>
        <taxon>Deinococci</taxon>
        <taxon>Deinococcales</taxon>
        <taxon>Deinococcaceae</taxon>
        <taxon>Deinococcus</taxon>
    </lineage>
</organism>
<dbReference type="EMBL" id="BMOM01000057">
    <property type="protein sequence ID" value="GGM22138.1"/>
    <property type="molecule type" value="Genomic_DNA"/>
</dbReference>
<dbReference type="InterPro" id="IPR009057">
    <property type="entry name" value="Homeodomain-like_sf"/>
</dbReference>
<dbReference type="Pfam" id="PF01418">
    <property type="entry name" value="HTH_6"/>
    <property type="match status" value="1"/>
</dbReference>
<dbReference type="InterPro" id="IPR047640">
    <property type="entry name" value="RpiR-like"/>
</dbReference>
<dbReference type="Gene3D" id="3.40.50.10490">
    <property type="entry name" value="Glucose-6-phosphate isomerase like protein, domain 1"/>
    <property type="match status" value="1"/>
</dbReference>